<keyword evidence="2" id="KW-0732">Signal</keyword>
<reference evidence="3" key="1">
    <citation type="submission" date="2025-08" db="UniProtKB">
        <authorList>
            <consortium name="RefSeq"/>
        </authorList>
    </citation>
    <scope>IDENTIFICATION</scope>
    <source>
        <tissue evidence="3">Whole insect</tissue>
    </source>
</reference>
<sequence>MAKVVKILFLMFSVCLFIQEGFPLTCLKCSSSDVNGNCRSGSKPRRGNRPRQVCRGDKAKCFAVASVNDYGQSHFQRGCTRSNNICEEREDVDIAFCLTCKSLHCNYDYMLLNATLEEILNIVNNDQIREENFTPASLTTTSTVSVTTPPHVYKTTNSPLADTKTSRLNPVNVKSESKDELQENLPEDGFFEFDKRIPTQLSNKISDVTFFDDAFTLSAKKSIMDKQLVDIDVRSS</sequence>
<evidence type="ECO:0000256" key="2">
    <source>
        <dbReference type="SAM" id="SignalP"/>
    </source>
</evidence>
<organism evidence="3">
    <name type="scientific">Diabrotica virgifera virgifera</name>
    <name type="common">western corn rootworm</name>
    <dbReference type="NCBI Taxonomy" id="50390"/>
    <lineage>
        <taxon>Eukaryota</taxon>
        <taxon>Metazoa</taxon>
        <taxon>Ecdysozoa</taxon>
        <taxon>Arthropoda</taxon>
        <taxon>Hexapoda</taxon>
        <taxon>Insecta</taxon>
        <taxon>Pterygota</taxon>
        <taxon>Neoptera</taxon>
        <taxon>Endopterygota</taxon>
        <taxon>Coleoptera</taxon>
        <taxon>Polyphaga</taxon>
        <taxon>Cucujiformia</taxon>
        <taxon>Chrysomeloidea</taxon>
        <taxon>Chrysomelidae</taxon>
        <taxon>Galerucinae</taxon>
        <taxon>Diabroticina</taxon>
        <taxon>Diabroticites</taxon>
        <taxon>Diabrotica</taxon>
    </lineage>
</organism>
<accession>A0A6P7FF36</accession>
<feature type="region of interest" description="Disordered" evidence="1">
    <location>
        <begin position="32"/>
        <end position="51"/>
    </location>
</feature>
<dbReference type="RefSeq" id="XP_028131878.1">
    <property type="nucleotide sequence ID" value="XM_028276077.1"/>
</dbReference>
<name>A0A6P7FF36_DIAVI</name>
<feature type="signal peptide" evidence="2">
    <location>
        <begin position="1"/>
        <end position="23"/>
    </location>
</feature>
<dbReference type="AlphaFoldDB" id="A0A6P7FF36"/>
<protein>
    <submittedName>
        <fullName evidence="3">Uncharacterized protein LOC114327453</fullName>
    </submittedName>
</protein>
<dbReference type="InParanoid" id="A0A6P7FF36"/>
<gene>
    <name evidence="3" type="primary">LOC114327453</name>
</gene>
<proteinExistence type="predicted"/>
<evidence type="ECO:0000256" key="1">
    <source>
        <dbReference type="SAM" id="MobiDB-lite"/>
    </source>
</evidence>
<dbReference type="OrthoDB" id="6760756at2759"/>
<feature type="chain" id="PRO_5027901983" evidence="2">
    <location>
        <begin position="24"/>
        <end position="236"/>
    </location>
</feature>
<evidence type="ECO:0000313" key="3">
    <source>
        <dbReference type="RefSeq" id="XP_028131878.1"/>
    </source>
</evidence>